<proteinExistence type="predicted"/>
<name>A0A2H3B5E5_9AGAR</name>
<evidence type="ECO:0000313" key="1">
    <source>
        <dbReference type="EMBL" id="PBK66095.1"/>
    </source>
</evidence>
<gene>
    <name evidence="1" type="ORF">ARMSODRAFT_977768</name>
</gene>
<sequence>MIATTVLPSSDLLVRQPKGSTSPPGKLYDAKPSGIYPNAQAFFGDRKNFGLGAGNATTLSVQQFQVIDVSIVADNPNGSAPMSSSVSSGSMHVAQYSGSVGRIGIRIGIHAIVNLPRGIVFPPEKLWGISGPSYSKVALVVVLQTACHDFNFGGGPLSVGFV</sequence>
<dbReference type="EMBL" id="KZ293442">
    <property type="protein sequence ID" value="PBK66095.1"/>
    <property type="molecule type" value="Genomic_DNA"/>
</dbReference>
<reference evidence="2" key="1">
    <citation type="journal article" date="2017" name="Nat. Ecol. Evol.">
        <title>Genome expansion and lineage-specific genetic innovations in the forest pathogenic fungi Armillaria.</title>
        <authorList>
            <person name="Sipos G."/>
            <person name="Prasanna A.N."/>
            <person name="Walter M.C."/>
            <person name="O'Connor E."/>
            <person name="Balint B."/>
            <person name="Krizsan K."/>
            <person name="Kiss B."/>
            <person name="Hess J."/>
            <person name="Varga T."/>
            <person name="Slot J."/>
            <person name="Riley R."/>
            <person name="Boka B."/>
            <person name="Rigling D."/>
            <person name="Barry K."/>
            <person name="Lee J."/>
            <person name="Mihaltcheva S."/>
            <person name="LaButti K."/>
            <person name="Lipzen A."/>
            <person name="Waldron R."/>
            <person name="Moloney N.M."/>
            <person name="Sperisen C."/>
            <person name="Kredics L."/>
            <person name="Vagvoelgyi C."/>
            <person name="Patrignani A."/>
            <person name="Fitzpatrick D."/>
            <person name="Nagy I."/>
            <person name="Doyle S."/>
            <person name="Anderson J.B."/>
            <person name="Grigoriev I.V."/>
            <person name="Gueldener U."/>
            <person name="Muensterkoetter M."/>
            <person name="Nagy L.G."/>
        </authorList>
    </citation>
    <scope>NUCLEOTIDE SEQUENCE [LARGE SCALE GENOMIC DNA]</scope>
    <source>
        <strain evidence="2">28-4</strain>
    </source>
</reference>
<dbReference type="AlphaFoldDB" id="A0A2H3B5E5"/>
<dbReference type="Proteomes" id="UP000218334">
    <property type="component" value="Unassembled WGS sequence"/>
</dbReference>
<accession>A0A2H3B5E5</accession>
<evidence type="ECO:0000313" key="2">
    <source>
        <dbReference type="Proteomes" id="UP000218334"/>
    </source>
</evidence>
<protein>
    <submittedName>
        <fullName evidence="1">Uncharacterized protein</fullName>
    </submittedName>
</protein>
<organism evidence="1 2">
    <name type="scientific">Armillaria solidipes</name>
    <dbReference type="NCBI Taxonomy" id="1076256"/>
    <lineage>
        <taxon>Eukaryota</taxon>
        <taxon>Fungi</taxon>
        <taxon>Dikarya</taxon>
        <taxon>Basidiomycota</taxon>
        <taxon>Agaricomycotina</taxon>
        <taxon>Agaricomycetes</taxon>
        <taxon>Agaricomycetidae</taxon>
        <taxon>Agaricales</taxon>
        <taxon>Marasmiineae</taxon>
        <taxon>Physalacriaceae</taxon>
        <taxon>Armillaria</taxon>
    </lineage>
</organism>
<keyword evidence="2" id="KW-1185">Reference proteome</keyword>